<gene>
    <name evidence="3" type="ORF">C1SCF055_LOCUS9074</name>
</gene>
<organism evidence="3">
    <name type="scientific">Cladocopium goreaui</name>
    <dbReference type="NCBI Taxonomy" id="2562237"/>
    <lineage>
        <taxon>Eukaryota</taxon>
        <taxon>Sar</taxon>
        <taxon>Alveolata</taxon>
        <taxon>Dinophyceae</taxon>
        <taxon>Suessiales</taxon>
        <taxon>Symbiodiniaceae</taxon>
        <taxon>Cladocopium</taxon>
    </lineage>
</organism>
<protein>
    <submittedName>
        <fullName evidence="3">Uncharacterized protein</fullName>
    </submittedName>
</protein>
<dbReference type="OrthoDB" id="423951at2759"/>
<evidence type="ECO:0000256" key="2">
    <source>
        <dbReference type="SAM" id="SignalP"/>
    </source>
</evidence>
<accession>A0A9P1BXT0</accession>
<dbReference type="EMBL" id="CAMXCT030000621">
    <property type="protein sequence ID" value="CAL4768580.1"/>
    <property type="molecule type" value="Genomic_DNA"/>
</dbReference>
<feature type="transmembrane region" description="Helical" evidence="1">
    <location>
        <begin position="53"/>
        <end position="74"/>
    </location>
</feature>
<proteinExistence type="predicted"/>
<reference evidence="3" key="1">
    <citation type="submission" date="2022-10" db="EMBL/GenBank/DDBJ databases">
        <authorList>
            <person name="Chen Y."/>
            <person name="Dougan E. K."/>
            <person name="Chan C."/>
            <person name="Rhodes N."/>
            <person name="Thang M."/>
        </authorList>
    </citation>
    <scope>NUCLEOTIDE SEQUENCE</scope>
</reference>
<feature type="signal peptide" evidence="2">
    <location>
        <begin position="1"/>
        <end position="21"/>
    </location>
</feature>
<dbReference type="EMBL" id="CAMXCT020000621">
    <property type="protein sequence ID" value="CAL1134643.1"/>
    <property type="molecule type" value="Genomic_DNA"/>
</dbReference>
<reference evidence="4 5" key="2">
    <citation type="submission" date="2024-05" db="EMBL/GenBank/DDBJ databases">
        <authorList>
            <person name="Chen Y."/>
            <person name="Shah S."/>
            <person name="Dougan E. K."/>
            <person name="Thang M."/>
            <person name="Chan C."/>
        </authorList>
    </citation>
    <scope>NUCLEOTIDE SEQUENCE [LARGE SCALE GENOMIC DNA]</scope>
</reference>
<feature type="transmembrane region" description="Helical" evidence="1">
    <location>
        <begin position="364"/>
        <end position="384"/>
    </location>
</feature>
<dbReference type="EMBL" id="CAMXCT010000621">
    <property type="protein sequence ID" value="CAI3981268.1"/>
    <property type="molecule type" value="Genomic_DNA"/>
</dbReference>
<evidence type="ECO:0000313" key="3">
    <source>
        <dbReference type="EMBL" id="CAI3981268.1"/>
    </source>
</evidence>
<dbReference type="Proteomes" id="UP001152797">
    <property type="component" value="Unassembled WGS sequence"/>
</dbReference>
<feature type="transmembrane region" description="Helical" evidence="1">
    <location>
        <begin position="129"/>
        <end position="148"/>
    </location>
</feature>
<evidence type="ECO:0000313" key="5">
    <source>
        <dbReference type="Proteomes" id="UP001152797"/>
    </source>
</evidence>
<keyword evidence="1" id="KW-0472">Membrane</keyword>
<name>A0A9P1BXT0_9DINO</name>
<sequence length="414" mass="46218">MKSVTCLVACLVQCLVFPSLALTGEFLQRDHALAAEQPATPVKPPKPMFGPEAYVLGIIAPGSFLLGLSVVVALRYYERHNPSTDLETVERQPENLDEDVYGAGVATLVRDSFSLVDGKGDLVLRISRLSSSLILMIFVIALQVFVILQMQSLVASRAVTEIRQIYGRYEFVMYGAEMSHVYLTPNGFPCGADKQYFDPANFGRLTEDEQASACRIPFSQPQLLLPILFIWTLTIVADLRRCGDLFVRLILATPTITSMRDAVVESDGECEIIVGLTRPIKAMLMSTCILPRYVIDVYLLWLGCRWLAATPSFGDLLLNAVALEFILLLKDTLYAGVVPDRNKRATQNTLIQPWQKTEPANYRVFLSSFLLILVTVIWVLYYVYRFQAVLPDYKWDVAKVCASYVKSITSGKAS</sequence>
<keyword evidence="1" id="KW-1133">Transmembrane helix</keyword>
<comment type="caution">
    <text evidence="3">The sequence shown here is derived from an EMBL/GenBank/DDBJ whole genome shotgun (WGS) entry which is preliminary data.</text>
</comment>
<keyword evidence="1" id="KW-0812">Transmembrane</keyword>
<evidence type="ECO:0000256" key="1">
    <source>
        <dbReference type="SAM" id="Phobius"/>
    </source>
</evidence>
<keyword evidence="2" id="KW-0732">Signal</keyword>
<keyword evidence="5" id="KW-1185">Reference proteome</keyword>
<evidence type="ECO:0000313" key="4">
    <source>
        <dbReference type="EMBL" id="CAL4768580.1"/>
    </source>
</evidence>
<feature type="chain" id="PRO_5043269887" evidence="2">
    <location>
        <begin position="22"/>
        <end position="414"/>
    </location>
</feature>
<dbReference type="AlphaFoldDB" id="A0A9P1BXT0"/>